<feature type="region of interest" description="Disordered" evidence="1">
    <location>
        <begin position="41"/>
        <end position="71"/>
    </location>
</feature>
<sequence length="71" mass="7641">MHTWRSEKKQMVALVDSDLAAVGPSWVSLGRLIRGTTLPTSAVSSTAVEEQNARSPCGPSIEEYTSPPQVK</sequence>
<dbReference type="AlphaFoldDB" id="A0AA39TEJ3"/>
<evidence type="ECO:0000313" key="2">
    <source>
        <dbReference type="EMBL" id="KAK0607384.1"/>
    </source>
</evidence>
<evidence type="ECO:0000313" key="3">
    <source>
        <dbReference type="Proteomes" id="UP001168877"/>
    </source>
</evidence>
<proteinExistence type="predicted"/>
<accession>A0AA39TEJ3</accession>
<keyword evidence="3" id="KW-1185">Reference proteome</keyword>
<evidence type="ECO:0000256" key="1">
    <source>
        <dbReference type="SAM" id="MobiDB-lite"/>
    </source>
</evidence>
<protein>
    <submittedName>
        <fullName evidence="2">Uncharacterized protein</fullName>
    </submittedName>
</protein>
<dbReference type="Proteomes" id="UP001168877">
    <property type="component" value="Unassembled WGS sequence"/>
</dbReference>
<reference evidence="2" key="1">
    <citation type="journal article" date="2022" name="Plant J.">
        <title>Strategies of tolerance reflected in two North American maple genomes.</title>
        <authorList>
            <person name="McEvoy S.L."/>
            <person name="Sezen U.U."/>
            <person name="Trouern-Trend A."/>
            <person name="McMahon S.M."/>
            <person name="Schaberg P.G."/>
            <person name="Yang J."/>
            <person name="Wegrzyn J.L."/>
            <person name="Swenson N.G."/>
        </authorList>
    </citation>
    <scope>NUCLEOTIDE SEQUENCE</scope>
    <source>
        <strain evidence="2">NS2018</strain>
    </source>
</reference>
<organism evidence="2 3">
    <name type="scientific">Acer saccharum</name>
    <name type="common">Sugar maple</name>
    <dbReference type="NCBI Taxonomy" id="4024"/>
    <lineage>
        <taxon>Eukaryota</taxon>
        <taxon>Viridiplantae</taxon>
        <taxon>Streptophyta</taxon>
        <taxon>Embryophyta</taxon>
        <taxon>Tracheophyta</taxon>
        <taxon>Spermatophyta</taxon>
        <taxon>Magnoliopsida</taxon>
        <taxon>eudicotyledons</taxon>
        <taxon>Gunneridae</taxon>
        <taxon>Pentapetalae</taxon>
        <taxon>rosids</taxon>
        <taxon>malvids</taxon>
        <taxon>Sapindales</taxon>
        <taxon>Sapindaceae</taxon>
        <taxon>Hippocastanoideae</taxon>
        <taxon>Acereae</taxon>
        <taxon>Acer</taxon>
    </lineage>
</organism>
<gene>
    <name evidence="2" type="ORF">LWI29_014131</name>
</gene>
<comment type="caution">
    <text evidence="2">The sequence shown here is derived from an EMBL/GenBank/DDBJ whole genome shotgun (WGS) entry which is preliminary data.</text>
</comment>
<reference evidence="2" key="2">
    <citation type="submission" date="2023-06" db="EMBL/GenBank/DDBJ databases">
        <authorList>
            <person name="Swenson N.G."/>
            <person name="Wegrzyn J.L."/>
            <person name="Mcevoy S.L."/>
        </authorList>
    </citation>
    <scope>NUCLEOTIDE SEQUENCE</scope>
    <source>
        <strain evidence="2">NS2018</strain>
        <tissue evidence="2">Leaf</tissue>
    </source>
</reference>
<name>A0AA39TEJ3_ACESA</name>
<dbReference type="EMBL" id="JAUESC010000001">
    <property type="protein sequence ID" value="KAK0607384.1"/>
    <property type="molecule type" value="Genomic_DNA"/>
</dbReference>